<feature type="chain" id="PRO_5009179352" evidence="1">
    <location>
        <begin position="22"/>
        <end position="247"/>
    </location>
</feature>
<dbReference type="Gene3D" id="3.40.190.10">
    <property type="entry name" value="Periplasmic binding protein-like II"/>
    <property type="match status" value="2"/>
</dbReference>
<accession>A0A1E5IYH7</accession>
<dbReference type="EMBL" id="MCBT01000006">
    <property type="protein sequence ID" value="OEG75556.1"/>
    <property type="molecule type" value="Genomic_DNA"/>
</dbReference>
<dbReference type="RefSeq" id="WP_069670163.1">
    <property type="nucleotide sequence ID" value="NZ_JAWWDQ010000023.1"/>
</dbReference>
<keyword evidence="1" id="KW-0732">Signal</keyword>
<gene>
    <name evidence="2" type="ORF">BEL05_14885</name>
</gene>
<feature type="signal peptide" evidence="1">
    <location>
        <begin position="1"/>
        <end position="21"/>
    </location>
</feature>
<comment type="caution">
    <text evidence="2">The sequence shown here is derived from an EMBL/GenBank/DDBJ whole genome shotgun (WGS) entry which is preliminary data.</text>
</comment>
<dbReference type="STRING" id="23.BEL05_14885"/>
<proteinExistence type="predicted"/>
<dbReference type="AlphaFoldDB" id="A0A1E5IYH7"/>
<dbReference type="Proteomes" id="UP000095230">
    <property type="component" value="Unassembled WGS sequence"/>
</dbReference>
<protein>
    <submittedName>
        <fullName evidence="2">Uncharacterized protein</fullName>
    </submittedName>
</protein>
<sequence>MKIIICHCYLLLALLLSPVFAADAPLQPNYRFASIEYLLEQELAREVIPLIYRGLGFSVEVLPLPGNRAQYAAVSGKLDGEVMRIWRYGEEHPTMLRVPTPYYYLKTMPFVRADSGIVIRKPKDLQPYRVVKVRGVKHTNNITEGLPRVLDVDSTKMMFELLRSNKADVALTNHLDGQINIKRYHFGNISEMPAHLGHRVLYHYLHPKHASLLPVIDAEFKRLEDAGELSDIIEAAETRVIAHQLLQ</sequence>
<evidence type="ECO:0000313" key="3">
    <source>
        <dbReference type="Proteomes" id="UP000095230"/>
    </source>
</evidence>
<organism evidence="2 3">
    <name type="scientific">Shewanella colwelliana</name>
    <name type="common">Alteromonas colwelliana</name>
    <dbReference type="NCBI Taxonomy" id="23"/>
    <lineage>
        <taxon>Bacteria</taxon>
        <taxon>Pseudomonadati</taxon>
        <taxon>Pseudomonadota</taxon>
        <taxon>Gammaproteobacteria</taxon>
        <taxon>Alteromonadales</taxon>
        <taxon>Shewanellaceae</taxon>
        <taxon>Shewanella</taxon>
    </lineage>
</organism>
<evidence type="ECO:0000313" key="2">
    <source>
        <dbReference type="EMBL" id="OEG75556.1"/>
    </source>
</evidence>
<dbReference type="SUPFAM" id="SSF53850">
    <property type="entry name" value="Periplasmic binding protein-like II"/>
    <property type="match status" value="1"/>
</dbReference>
<name>A0A1E5IYH7_SHECO</name>
<evidence type="ECO:0000256" key="1">
    <source>
        <dbReference type="SAM" id="SignalP"/>
    </source>
</evidence>
<reference evidence="2 3" key="1">
    <citation type="submission" date="2016-07" db="EMBL/GenBank/DDBJ databases">
        <title>Whole-genome of two Shewanella species isolated from a digestive organ of sea cucumber Apostichopus japonicus Selenka 1867.</title>
        <authorList>
            <person name="Hong H.-H."/>
            <person name="Choi H."/>
            <person name="Cheon S."/>
            <person name="Oh J.-S."/>
            <person name="Lee H.-G."/>
            <person name="Park C."/>
        </authorList>
    </citation>
    <scope>NUCLEOTIDE SEQUENCE [LARGE SCALE GENOMIC DNA]</scope>
    <source>
        <strain evidence="2 3">CSB03KR</strain>
    </source>
</reference>